<comment type="subcellular location">
    <subcellularLocation>
        <location evidence="1">Nucleus</location>
    </subcellularLocation>
</comment>
<dbReference type="GeneID" id="117558778"/>
<reference evidence="15" key="1">
    <citation type="submission" date="2025-08" db="UniProtKB">
        <authorList>
            <consortium name="RefSeq"/>
        </authorList>
    </citation>
    <scope>IDENTIFICATION</scope>
</reference>
<evidence type="ECO:0000256" key="2">
    <source>
        <dbReference type="ARBA" id="ARBA00006991"/>
    </source>
</evidence>
<evidence type="ECO:0000256" key="9">
    <source>
        <dbReference type="ARBA" id="ARBA00023163"/>
    </source>
</evidence>
<proteinExistence type="inferred from homology"/>
<dbReference type="InParanoid" id="A0A6P8VKM1"/>
<keyword evidence="9" id="KW-0804">Transcription</keyword>
<dbReference type="PANTHER" id="PTHR24394:SF48">
    <property type="entry name" value="ZINC FINGER PROTEIN 771"/>
    <property type="match status" value="1"/>
</dbReference>
<feature type="domain" description="C2H2-type" evidence="13">
    <location>
        <begin position="20"/>
        <end position="47"/>
    </location>
</feature>
<protein>
    <submittedName>
        <fullName evidence="15">Zinc finger protein 723-like isoform X1</fullName>
    </submittedName>
</protein>
<dbReference type="PROSITE" id="PS00028">
    <property type="entry name" value="ZINC_FINGER_C2H2_1"/>
    <property type="match status" value="2"/>
</dbReference>
<keyword evidence="7" id="KW-0805">Transcription regulation</keyword>
<keyword evidence="6" id="KW-0862">Zinc</keyword>
<evidence type="ECO:0000256" key="6">
    <source>
        <dbReference type="ARBA" id="ARBA00022833"/>
    </source>
</evidence>
<dbReference type="InterPro" id="IPR036236">
    <property type="entry name" value="Znf_C2H2_sf"/>
</dbReference>
<keyword evidence="4" id="KW-0677">Repeat</keyword>
<keyword evidence="10" id="KW-0539">Nucleus</keyword>
<evidence type="ECO:0000256" key="7">
    <source>
        <dbReference type="ARBA" id="ARBA00023015"/>
    </source>
</evidence>
<evidence type="ECO:0000256" key="12">
    <source>
        <dbReference type="SAM" id="MobiDB-lite"/>
    </source>
</evidence>
<dbReference type="AlphaFoldDB" id="A0A6P8VKM1"/>
<accession>A0A6P8VKM1</accession>
<feature type="domain" description="C2H2-type" evidence="13">
    <location>
        <begin position="48"/>
        <end position="75"/>
    </location>
</feature>
<dbReference type="GO" id="GO:0008270">
    <property type="term" value="F:zinc ion binding"/>
    <property type="evidence" value="ECO:0007669"/>
    <property type="project" value="UniProtKB-KW"/>
</dbReference>
<evidence type="ECO:0000256" key="8">
    <source>
        <dbReference type="ARBA" id="ARBA00023125"/>
    </source>
</evidence>
<keyword evidence="3" id="KW-0479">Metal-binding</keyword>
<name>A0A6P8VKM1_GYMAC</name>
<dbReference type="FunFam" id="3.30.160.60:FF:000710">
    <property type="entry name" value="Zinc finger protein 768"/>
    <property type="match status" value="1"/>
</dbReference>
<evidence type="ECO:0000256" key="3">
    <source>
        <dbReference type="ARBA" id="ARBA00022723"/>
    </source>
</evidence>
<gene>
    <name evidence="15" type="primary">LOC117558778</name>
</gene>
<evidence type="ECO:0000313" key="14">
    <source>
        <dbReference type="Proteomes" id="UP000515161"/>
    </source>
</evidence>
<keyword evidence="5 11" id="KW-0863">Zinc-finger</keyword>
<dbReference type="SUPFAM" id="SSF57667">
    <property type="entry name" value="beta-beta-alpha zinc fingers"/>
    <property type="match status" value="2"/>
</dbReference>
<dbReference type="GO" id="GO:0005634">
    <property type="term" value="C:nucleus"/>
    <property type="evidence" value="ECO:0007669"/>
    <property type="project" value="UniProtKB-SubCell"/>
</dbReference>
<keyword evidence="14" id="KW-1185">Reference proteome</keyword>
<evidence type="ECO:0000313" key="15">
    <source>
        <dbReference type="RefSeq" id="XP_034091054.1"/>
    </source>
</evidence>
<keyword evidence="8" id="KW-0238">DNA-binding</keyword>
<dbReference type="GO" id="GO:0000981">
    <property type="term" value="F:DNA-binding transcription factor activity, RNA polymerase II-specific"/>
    <property type="evidence" value="ECO:0007669"/>
    <property type="project" value="TreeGrafter"/>
</dbReference>
<dbReference type="SMART" id="SM00355">
    <property type="entry name" value="ZnF_C2H2"/>
    <property type="match status" value="2"/>
</dbReference>
<evidence type="ECO:0000256" key="11">
    <source>
        <dbReference type="PROSITE-ProRule" id="PRU00042"/>
    </source>
</evidence>
<organism evidence="14 15">
    <name type="scientific">Gymnodraco acuticeps</name>
    <name type="common">Antarctic dragonfish</name>
    <dbReference type="NCBI Taxonomy" id="8218"/>
    <lineage>
        <taxon>Eukaryota</taxon>
        <taxon>Metazoa</taxon>
        <taxon>Chordata</taxon>
        <taxon>Craniata</taxon>
        <taxon>Vertebrata</taxon>
        <taxon>Euteleostomi</taxon>
        <taxon>Actinopterygii</taxon>
        <taxon>Neopterygii</taxon>
        <taxon>Teleostei</taxon>
        <taxon>Neoteleostei</taxon>
        <taxon>Acanthomorphata</taxon>
        <taxon>Eupercaria</taxon>
        <taxon>Perciformes</taxon>
        <taxon>Notothenioidei</taxon>
        <taxon>Bathydraconidae</taxon>
        <taxon>Gymnodraco</taxon>
    </lineage>
</organism>
<dbReference type="FunFam" id="3.30.160.60:FF:001954">
    <property type="entry name" value="Zinc finger protein 787"/>
    <property type="match status" value="1"/>
</dbReference>
<evidence type="ECO:0000259" key="13">
    <source>
        <dbReference type="PROSITE" id="PS50157"/>
    </source>
</evidence>
<dbReference type="Proteomes" id="UP000515161">
    <property type="component" value="Unplaced"/>
</dbReference>
<feature type="region of interest" description="Disordered" evidence="12">
    <location>
        <begin position="1"/>
        <end position="23"/>
    </location>
</feature>
<sequence length="201" mass="22490">MEEKKETPGAQKPKGRERRHSCQQCDKSFTTSGTLKSHLLIHTGEKPYSCEECGKTFTQSGGLKTHQRIHTGEKPYSFEECGTTFTQPGDLKTHQVFILEKNLTAVKSVGKLSLHQVISKHIFVSTQEKNHSGSKSVGALKHILFFSQFTINNSHLLALCWVILFSITDPIPTAPSVDVTSELTGIMFTVPLKWTYHAIFE</sequence>
<dbReference type="InterPro" id="IPR013087">
    <property type="entry name" value="Znf_C2H2_type"/>
</dbReference>
<dbReference type="PROSITE" id="PS50157">
    <property type="entry name" value="ZINC_FINGER_C2H2_2"/>
    <property type="match status" value="2"/>
</dbReference>
<evidence type="ECO:0000256" key="10">
    <source>
        <dbReference type="ARBA" id="ARBA00023242"/>
    </source>
</evidence>
<dbReference type="OrthoDB" id="10027876at2759"/>
<evidence type="ECO:0000256" key="1">
    <source>
        <dbReference type="ARBA" id="ARBA00004123"/>
    </source>
</evidence>
<comment type="similarity">
    <text evidence="2">Belongs to the krueppel C2H2-type zinc-finger protein family.</text>
</comment>
<dbReference type="Gene3D" id="3.30.160.60">
    <property type="entry name" value="Classic Zinc Finger"/>
    <property type="match status" value="3"/>
</dbReference>
<dbReference type="FunFam" id="3.30.160.60:FF:000744">
    <property type="entry name" value="zinc finger E-box-binding homeobox 1"/>
    <property type="match status" value="1"/>
</dbReference>
<evidence type="ECO:0000256" key="5">
    <source>
        <dbReference type="ARBA" id="ARBA00022771"/>
    </source>
</evidence>
<evidence type="ECO:0000256" key="4">
    <source>
        <dbReference type="ARBA" id="ARBA00022737"/>
    </source>
</evidence>
<dbReference type="RefSeq" id="XP_034091054.1">
    <property type="nucleotide sequence ID" value="XM_034235163.1"/>
</dbReference>
<dbReference type="KEGG" id="gacu:117558778"/>
<dbReference type="GO" id="GO:0003677">
    <property type="term" value="F:DNA binding"/>
    <property type="evidence" value="ECO:0007669"/>
    <property type="project" value="UniProtKB-KW"/>
</dbReference>
<dbReference type="PANTHER" id="PTHR24394">
    <property type="entry name" value="ZINC FINGER PROTEIN"/>
    <property type="match status" value="1"/>
</dbReference>
<dbReference type="Pfam" id="PF00096">
    <property type="entry name" value="zf-C2H2"/>
    <property type="match status" value="2"/>
</dbReference>